<protein>
    <recommendedName>
        <fullName evidence="4">Spore cortex biosynthesis protein YabQ</fullName>
    </recommendedName>
</protein>
<proteinExistence type="predicted"/>
<name>A0A2T2WH48_9FIRM</name>
<evidence type="ECO:0000313" key="2">
    <source>
        <dbReference type="EMBL" id="PSR21564.1"/>
    </source>
</evidence>
<comment type="caution">
    <text evidence="2">The sequence shown here is derived from an EMBL/GenBank/DDBJ whole genome shotgun (WGS) entry which is preliminary data.</text>
</comment>
<dbReference type="AlphaFoldDB" id="A0A2T2WH48"/>
<keyword evidence="1" id="KW-1133">Transmembrane helix</keyword>
<feature type="transmembrane region" description="Helical" evidence="1">
    <location>
        <begin position="6"/>
        <end position="29"/>
    </location>
</feature>
<dbReference type="NCBIfam" id="TIGR02893">
    <property type="entry name" value="spore_yabQ"/>
    <property type="match status" value="1"/>
</dbReference>
<organism evidence="2 3">
    <name type="scientific">Sulfobacillus acidophilus</name>
    <dbReference type="NCBI Taxonomy" id="53633"/>
    <lineage>
        <taxon>Bacteria</taxon>
        <taxon>Bacillati</taxon>
        <taxon>Bacillota</taxon>
        <taxon>Clostridia</taxon>
        <taxon>Eubacteriales</taxon>
        <taxon>Clostridiales Family XVII. Incertae Sedis</taxon>
        <taxon>Sulfobacillus</taxon>
    </lineage>
</organism>
<dbReference type="EMBL" id="PXYV01000031">
    <property type="protein sequence ID" value="PSR21564.1"/>
    <property type="molecule type" value="Genomic_DNA"/>
</dbReference>
<feature type="transmembrane region" description="Helical" evidence="1">
    <location>
        <begin position="67"/>
        <end position="94"/>
    </location>
</feature>
<accession>A0A2T2WH48</accession>
<reference evidence="2 3" key="1">
    <citation type="journal article" date="2014" name="BMC Genomics">
        <title>Comparison of environmental and isolate Sulfobacillus genomes reveals diverse carbon, sulfur, nitrogen, and hydrogen metabolisms.</title>
        <authorList>
            <person name="Justice N.B."/>
            <person name="Norman A."/>
            <person name="Brown C.T."/>
            <person name="Singh A."/>
            <person name="Thomas B.C."/>
            <person name="Banfield J.F."/>
        </authorList>
    </citation>
    <scope>NUCLEOTIDE SEQUENCE [LARGE SCALE GENOMIC DNA]</scope>
    <source>
        <strain evidence="2">AMDSBA3</strain>
    </source>
</reference>
<evidence type="ECO:0008006" key="4">
    <source>
        <dbReference type="Google" id="ProtNLM"/>
    </source>
</evidence>
<dbReference type="Proteomes" id="UP000241848">
    <property type="component" value="Unassembled WGS sequence"/>
</dbReference>
<keyword evidence="1" id="KW-0472">Membrane</keyword>
<gene>
    <name evidence="2" type="ORF">C7B45_10155</name>
</gene>
<evidence type="ECO:0000313" key="3">
    <source>
        <dbReference type="Proteomes" id="UP000241848"/>
    </source>
</evidence>
<sequence>MTPQALDIIAVWILLGFGLGFLSTLYGACRQSYRIHWGLDHFFDWLWFVLAAIGYVGVSFWTEWGTFRIWSIVLILTGYGVWSWLAAPLVFTLVSAMTYGQARLVYYATLPGQRLWKRVRRWPWRQRKLPPKA</sequence>
<dbReference type="InterPro" id="IPR019074">
    <property type="entry name" value="YabQ"/>
</dbReference>
<keyword evidence="1" id="KW-0812">Transmembrane</keyword>
<evidence type="ECO:0000256" key="1">
    <source>
        <dbReference type="SAM" id="Phobius"/>
    </source>
</evidence>
<feature type="transmembrane region" description="Helical" evidence="1">
    <location>
        <begin position="41"/>
        <end position="61"/>
    </location>
</feature>